<dbReference type="Gene3D" id="3.30.565.10">
    <property type="entry name" value="Histidine kinase-like ATPase, C-terminal domain"/>
    <property type="match status" value="1"/>
</dbReference>
<feature type="compositionally biased region" description="Basic and acidic residues" evidence="15">
    <location>
        <begin position="129"/>
        <end position="140"/>
    </location>
</feature>
<evidence type="ECO:0000256" key="3">
    <source>
        <dbReference type="ARBA" id="ARBA00012438"/>
    </source>
</evidence>
<proteinExistence type="predicted"/>
<accession>A0A410X362</accession>
<dbReference type="EMBL" id="CP026520">
    <property type="protein sequence ID" value="QAV21068.1"/>
    <property type="molecule type" value="Genomic_DNA"/>
</dbReference>
<evidence type="ECO:0000259" key="16">
    <source>
        <dbReference type="PROSITE" id="PS50109"/>
    </source>
</evidence>
<evidence type="ECO:0000256" key="14">
    <source>
        <dbReference type="PROSITE-ProRule" id="PRU00110"/>
    </source>
</evidence>
<keyword evidence="11" id="KW-0067">ATP-binding</keyword>
<evidence type="ECO:0000259" key="17">
    <source>
        <dbReference type="PROSITE" id="PS50851"/>
    </source>
</evidence>
<dbReference type="FunFam" id="2.30.30.40:FF:000048">
    <property type="entry name" value="Chemotaxis protein CheA, putative"/>
    <property type="match status" value="1"/>
</dbReference>
<dbReference type="SMART" id="SM00387">
    <property type="entry name" value="HATPase_c"/>
    <property type="match status" value="1"/>
</dbReference>
<dbReference type="InterPro" id="IPR002545">
    <property type="entry name" value="CheW-lke_dom"/>
</dbReference>
<evidence type="ECO:0000313" key="19">
    <source>
        <dbReference type="EMBL" id="QAV21068.1"/>
    </source>
</evidence>
<dbReference type="SUPFAM" id="SSF50341">
    <property type="entry name" value="CheW-like"/>
    <property type="match status" value="1"/>
</dbReference>
<evidence type="ECO:0000256" key="10">
    <source>
        <dbReference type="ARBA" id="ARBA00022777"/>
    </source>
</evidence>
<evidence type="ECO:0000256" key="6">
    <source>
        <dbReference type="ARBA" id="ARBA00022500"/>
    </source>
</evidence>
<evidence type="ECO:0000256" key="9">
    <source>
        <dbReference type="ARBA" id="ARBA00022741"/>
    </source>
</evidence>
<dbReference type="Gene3D" id="2.30.30.40">
    <property type="entry name" value="SH3 Domains"/>
    <property type="match status" value="1"/>
</dbReference>
<dbReference type="PROSITE" id="PS50851">
    <property type="entry name" value="CHEW"/>
    <property type="match status" value="1"/>
</dbReference>
<keyword evidence="6" id="KW-0145">Chemotaxis</keyword>
<keyword evidence="5" id="KW-0963">Cytoplasm</keyword>
<dbReference type="InterPro" id="IPR010808">
    <property type="entry name" value="CheA_P2-bd"/>
</dbReference>
<dbReference type="InterPro" id="IPR003594">
    <property type="entry name" value="HATPase_dom"/>
</dbReference>
<dbReference type="Pfam" id="PF01627">
    <property type="entry name" value="Hpt"/>
    <property type="match status" value="1"/>
</dbReference>
<evidence type="ECO:0000256" key="4">
    <source>
        <dbReference type="ARBA" id="ARBA00021495"/>
    </source>
</evidence>
<evidence type="ECO:0000256" key="13">
    <source>
        <dbReference type="ARBA" id="ARBA00035100"/>
    </source>
</evidence>
<sequence length="724" mass="77960">MLSEYKEIFLEELEEQLQVMDGEILKLEQSGESGIVIQSLFRAAHTIKGSSAAMGFEEMKQLTHEMEHLLDRVRSGQLAVSGALIDLLFTALDILKQLKHDIVGGESSSADISDCVRALRNFGEDQDLDGDRPDAEEMPAHRGKPSLSLDLRLRVQERMELGQKLFWVDIRIASECLIRGARAYVIHSALNEYGDVLLADPEPEGLNEEGPGDLLFLYAGNQSREELQAFADGLMEVERAVVEPLAQEEAAVSGAGAAERAAGSAAGAGESAAPDAAGTAGPAWSAPDATGTAGPAGSAAAAAADAPPHAAASASRPSAEDASAPAKAKSPTIRVSVERLEHLMNLVGELVIDQTRIHQVERTQRRRFADETVDELGHIADHLSRIIGDLQESVMKTRMLPIEQLFNRFPRMIRDLSRMLGKEIELVLEGKDTELDRTLIEEIADPLIHLIRNAVDHGIEKPEVRTLSGKTAGGVLTIRAAHEDNQVVIYVQDDGAGIDPARMIRSALQKGVITQEEAGQLSEREAVELIFRPGFSTASTVSDVSGRGVGMDIVRSHIEKLNGLIDIETRLGQGTCFKIKLPLTLAIIVGLQVKLGGRTFIVPMSNIAEIVRVNPDEIRSIQGQSVIVLRNQVIPVARLHDYFQIPYTANTGSHIPLVIVGSAEKRLALAVDELIGNQEIVIKSLGPYIGKVDGIAGATILGDGNVALILEIASIIGRTGGRPH</sequence>
<dbReference type="SUPFAM" id="SSF55874">
    <property type="entry name" value="ATPase domain of HSP90 chaperone/DNA topoisomerase II/histidine kinase"/>
    <property type="match status" value="1"/>
</dbReference>
<dbReference type="Pfam" id="PF01584">
    <property type="entry name" value="CheW"/>
    <property type="match status" value="1"/>
</dbReference>
<dbReference type="CDD" id="cd00731">
    <property type="entry name" value="CheA_reg"/>
    <property type="match status" value="1"/>
</dbReference>
<dbReference type="GO" id="GO:0006935">
    <property type="term" value="P:chemotaxis"/>
    <property type="evidence" value="ECO:0007669"/>
    <property type="project" value="UniProtKB-KW"/>
</dbReference>
<protein>
    <recommendedName>
        <fullName evidence="4">Chemotaxis protein CheA</fullName>
        <ecNumber evidence="3">2.7.13.3</ecNumber>
    </recommendedName>
</protein>
<evidence type="ECO:0000256" key="7">
    <source>
        <dbReference type="ARBA" id="ARBA00022553"/>
    </source>
</evidence>
<evidence type="ECO:0000256" key="8">
    <source>
        <dbReference type="ARBA" id="ARBA00022679"/>
    </source>
</evidence>
<dbReference type="InterPro" id="IPR005467">
    <property type="entry name" value="His_kinase_dom"/>
</dbReference>
<evidence type="ECO:0000256" key="15">
    <source>
        <dbReference type="SAM" id="MobiDB-lite"/>
    </source>
</evidence>
<evidence type="ECO:0000313" key="20">
    <source>
        <dbReference type="Proteomes" id="UP000288943"/>
    </source>
</evidence>
<dbReference type="Pfam" id="PF02895">
    <property type="entry name" value="H-kinase_dim"/>
    <property type="match status" value="1"/>
</dbReference>
<feature type="domain" description="Histidine kinase" evidence="16">
    <location>
        <begin position="380"/>
        <end position="585"/>
    </location>
</feature>
<keyword evidence="9" id="KW-0547">Nucleotide-binding</keyword>
<dbReference type="OrthoDB" id="9803176at2"/>
<dbReference type="InterPro" id="IPR036641">
    <property type="entry name" value="HPT_dom_sf"/>
</dbReference>
<dbReference type="AlphaFoldDB" id="A0A410X362"/>
<dbReference type="RefSeq" id="WP_129112540.1">
    <property type="nucleotide sequence ID" value="NZ_CP026520.1"/>
</dbReference>
<keyword evidence="8" id="KW-0808">Transferase</keyword>
<dbReference type="FunFam" id="3.30.565.10:FF:000016">
    <property type="entry name" value="Chemotaxis protein CheA, putative"/>
    <property type="match status" value="1"/>
</dbReference>
<dbReference type="SUPFAM" id="SSF47384">
    <property type="entry name" value="Homodimeric domain of signal transducing histidine kinase"/>
    <property type="match status" value="1"/>
</dbReference>
<reference evidence="19 20" key="1">
    <citation type="submission" date="2018-01" db="EMBL/GenBank/DDBJ databases">
        <title>The whole genome sequencing and assembly of Paenibacillus chitinolyticus KCCM 41400 strain.</title>
        <authorList>
            <person name="Kim J.-Y."/>
            <person name="Park M.-K."/>
            <person name="Lee Y.-J."/>
            <person name="Yi H."/>
            <person name="Bahn Y.-S."/>
            <person name="Kim J.F."/>
            <person name="Lee D.-W."/>
        </authorList>
    </citation>
    <scope>NUCLEOTIDE SEQUENCE [LARGE SCALE GENOMIC DNA]</scope>
    <source>
        <strain evidence="19 20">KCCM 41400</strain>
    </source>
</reference>
<dbReference type="InterPro" id="IPR004358">
    <property type="entry name" value="Sig_transdc_His_kin-like_C"/>
</dbReference>
<dbReference type="SMART" id="SM01231">
    <property type="entry name" value="H-kinase_dim"/>
    <property type="match status" value="1"/>
</dbReference>
<dbReference type="InterPro" id="IPR035891">
    <property type="entry name" value="CheY-binding_CheA"/>
</dbReference>
<gene>
    <name evidence="19" type="ORF">PC41400_26695</name>
</gene>
<dbReference type="GO" id="GO:0000155">
    <property type="term" value="F:phosphorelay sensor kinase activity"/>
    <property type="evidence" value="ECO:0007669"/>
    <property type="project" value="InterPro"/>
</dbReference>
<dbReference type="Pfam" id="PF07194">
    <property type="entry name" value="P2"/>
    <property type="match status" value="1"/>
</dbReference>
<dbReference type="InterPro" id="IPR036061">
    <property type="entry name" value="CheW-like_dom_sf"/>
</dbReference>
<organism evidence="19 20">
    <name type="scientific">Paenibacillus chitinolyticus</name>
    <dbReference type="NCBI Taxonomy" id="79263"/>
    <lineage>
        <taxon>Bacteria</taxon>
        <taxon>Bacillati</taxon>
        <taxon>Bacillota</taxon>
        <taxon>Bacilli</taxon>
        <taxon>Bacillales</taxon>
        <taxon>Paenibacillaceae</taxon>
        <taxon>Paenibacillus</taxon>
    </lineage>
</organism>
<dbReference type="SUPFAM" id="SSF47226">
    <property type="entry name" value="Histidine-containing phosphotransfer domain, HPT domain"/>
    <property type="match status" value="1"/>
</dbReference>
<evidence type="ECO:0000256" key="11">
    <source>
        <dbReference type="ARBA" id="ARBA00022840"/>
    </source>
</evidence>
<dbReference type="Gene3D" id="1.10.287.560">
    <property type="entry name" value="Histidine kinase CheA-like, homodimeric domain"/>
    <property type="match status" value="1"/>
</dbReference>
<evidence type="ECO:0000256" key="1">
    <source>
        <dbReference type="ARBA" id="ARBA00000085"/>
    </source>
</evidence>
<evidence type="ECO:0000259" key="18">
    <source>
        <dbReference type="PROSITE" id="PS50894"/>
    </source>
</evidence>
<dbReference type="EC" id="2.7.13.3" evidence="3"/>
<feature type="domain" description="HPt" evidence="18">
    <location>
        <begin position="1"/>
        <end position="102"/>
    </location>
</feature>
<keyword evidence="7 14" id="KW-0597">Phosphoprotein</keyword>
<comment type="function">
    <text evidence="13">Involved in the transmission of sensory signals from the chemoreceptors to the flagellar motors. CheA is autophosphorylated; it can transfer its phosphate group to either CheB or CheY.</text>
</comment>
<dbReference type="InterPro" id="IPR036097">
    <property type="entry name" value="HisK_dim/P_sf"/>
</dbReference>
<evidence type="ECO:0000256" key="5">
    <source>
        <dbReference type="ARBA" id="ARBA00022490"/>
    </source>
</evidence>
<keyword evidence="12" id="KW-0902">Two-component regulatory system</keyword>
<dbReference type="Gene3D" id="1.20.120.160">
    <property type="entry name" value="HPT domain"/>
    <property type="match status" value="1"/>
</dbReference>
<dbReference type="InterPro" id="IPR037052">
    <property type="entry name" value="CheA-like_P2_sf"/>
</dbReference>
<dbReference type="PROSITE" id="PS50109">
    <property type="entry name" value="HIS_KIN"/>
    <property type="match status" value="1"/>
</dbReference>
<comment type="catalytic activity">
    <reaction evidence="1">
        <text>ATP + protein L-histidine = ADP + protein N-phospho-L-histidine.</text>
        <dbReference type="EC" id="2.7.13.3"/>
    </reaction>
</comment>
<dbReference type="CDD" id="cd00088">
    <property type="entry name" value="HPT"/>
    <property type="match status" value="1"/>
</dbReference>
<dbReference type="KEGG" id="pchi:PC41400_26695"/>
<dbReference type="InterPro" id="IPR036890">
    <property type="entry name" value="HATPase_C_sf"/>
</dbReference>
<dbReference type="SMART" id="SM00073">
    <property type="entry name" value="HPT"/>
    <property type="match status" value="1"/>
</dbReference>
<feature type="modified residue" description="Phosphohistidine" evidence="14">
    <location>
        <position position="45"/>
    </location>
</feature>
<dbReference type="PRINTS" id="PR00344">
    <property type="entry name" value="BCTRLSENSOR"/>
</dbReference>
<dbReference type="Pfam" id="PF02518">
    <property type="entry name" value="HATPase_c"/>
    <property type="match status" value="1"/>
</dbReference>
<dbReference type="PANTHER" id="PTHR43395">
    <property type="entry name" value="SENSOR HISTIDINE KINASE CHEA"/>
    <property type="match status" value="1"/>
</dbReference>
<dbReference type="SMART" id="SM00260">
    <property type="entry name" value="CheW"/>
    <property type="match status" value="1"/>
</dbReference>
<dbReference type="PROSITE" id="PS50894">
    <property type="entry name" value="HPT"/>
    <property type="match status" value="1"/>
</dbReference>
<evidence type="ECO:0000256" key="2">
    <source>
        <dbReference type="ARBA" id="ARBA00004496"/>
    </source>
</evidence>
<keyword evidence="10" id="KW-0418">Kinase</keyword>
<dbReference type="GO" id="GO:0005737">
    <property type="term" value="C:cytoplasm"/>
    <property type="evidence" value="ECO:0007669"/>
    <property type="project" value="UniProtKB-SubCell"/>
</dbReference>
<evidence type="ECO:0000256" key="12">
    <source>
        <dbReference type="ARBA" id="ARBA00023012"/>
    </source>
</evidence>
<dbReference type="InterPro" id="IPR051315">
    <property type="entry name" value="Bact_Chemotaxis_CheA"/>
</dbReference>
<dbReference type="SUPFAM" id="SSF55052">
    <property type="entry name" value="CheY-binding domain of CheA"/>
    <property type="match status" value="1"/>
</dbReference>
<dbReference type="InterPro" id="IPR037006">
    <property type="entry name" value="CheA-like_homodim_sf"/>
</dbReference>
<name>A0A410X362_9BACL</name>
<dbReference type="Gene3D" id="3.30.70.1110">
    <property type="entry name" value="Histidine kinase CheA-like, P2 response regulator-binding domain"/>
    <property type="match status" value="1"/>
</dbReference>
<dbReference type="PANTHER" id="PTHR43395:SF10">
    <property type="entry name" value="CHEMOTAXIS PROTEIN CHEA"/>
    <property type="match status" value="1"/>
</dbReference>
<feature type="compositionally biased region" description="Low complexity" evidence="15">
    <location>
        <begin position="266"/>
        <end position="326"/>
    </location>
</feature>
<comment type="subcellular location">
    <subcellularLocation>
        <location evidence="2">Cytoplasm</location>
    </subcellularLocation>
</comment>
<dbReference type="CDD" id="cd16916">
    <property type="entry name" value="HATPase_CheA-like"/>
    <property type="match status" value="1"/>
</dbReference>
<dbReference type="GeneID" id="95378385"/>
<feature type="region of interest" description="Disordered" evidence="15">
    <location>
        <begin position="124"/>
        <end position="143"/>
    </location>
</feature>
<dbReference type="InterPro" id="IPR004105">
    <property type="entry name" value="CheA-like_dim"/>
</dbReference>
<feature type="domain" description="CheW-like" evidence="17">
    <location>
        <begin position="587"/>
        <end position="721"/>
    </location>
</feature>
<feature type="region of interest" description="Disordered" evidence="15">
    <location>
        <begin position="266"/>
        <end position="331"/>
    </location>
</feature>
<dbReference type="GO" id="GO:0005524">
    <property type="term" value="F:ATP binding"/>
    <property type="evidence" value="ECO:0007669"/>
    <property type="project" value="UniProtKB-KW"/>
</dbReference>
<dbReference type="Proteomes" id="UP000288943">
    <property type="component" value="Chromosome"/>
</dbReference>
<dbReference type="InterPro" id="IPR008207">
    <property type="entry name" value="Sig_transdc_His_kin_Hpt_dom"/>
</dbReference>